<evidence type="ECO:0000313" key="1">
    <source>
        <dbReference type="EMBL" id="GAA4892921.1"/>
    </source>
</evidence>
<name>A0ABP9F3X4_9GAMM</name>
<organism evidence="1 2">
    <name type="scientific">Ferrimonas pelagia</name>
    <dbReference type="NCBI Taxonomy" id="1177826"/>
    <lineage>
        <taxon>Bacteria</taxon>
        <taxon>Pseudomonadati</taxon>
        <taxon>Pseudomonadota</taxon>
        <taxon>Gammaproteobacteria</taxon>
        <taxon>Alteromonadales</taxon>
        <taxon>Ferrimonadaceae</taxon>
        <taxon>Ferrimonas</taxon>
    </lineage>
</organism>
<reference evidence="2" key="1">
    <citation type="journal article" date="2019" name="Int. J. Syst. Evol. Microbiol.">
        <title>The Global Catalogue of Microorganisms (GCM) 10K type strain sequencing project: providing services to taxonomists for standard genome sequencing and annotation.</title>
        <authorList>
            <consortium name="The Broad Institute Genomics Platform"/>
            <consortium name="The Broad Institute Genome Sequencing Center for Infectious Disease"/>
            <person name="Wu L."/>
            <person name="Ma J."/>
        </authorList>
    </citation>
    <scope>NUCLEOTIDE SEQUENCE [LARGE SCALE GENOMIC DNA]</scope>
    <source>
        <strain evidence="2">JCM 18401</strain>
    </source>
</reference>
<evidence type="ECO:0008006" key="3">
    <source>
        <dbReference type="Google" id="ProtNLM"/>
    </source>
</evidence>
<evidence type="ECO:0000313" key="2">
    <source>
        <dbReference type="Proteomes" id="UP001499988"/>
    </source>
</evidence>
<sequence length="403" mass="46069">MLTKDLLSYSLKSTRIIPHFIDVDAPPLLQFAEQLLAIFDADSGKTREAIETEAELYLQGQADLKFAKGLYKILLDHANFTLAEDNAGPRRSAILTAAAAQLKGTAPQTLQQYRDAVAAQSQQVIDTPLYPDLPAFEQLTRIKSFTPRQLLQRYNMAQVQALLLSTQSLTLTTNDMSAANLRRIFKCLKFFRLLAEIKQSKDKTTVVIDGPLSLLEGSRKYGLQIASFFPIICLLEQWQISAKVQPKRAVKTLKLDESAQLISHYRHMSAYVPEEVKLFAKHFADTVEDWHFVAESPFLKRPKGRLIFPDFTLQHRSGVIVYLEIFHRWHRGPLTQRLEELEKMKEPLILAIDRFLLKGDWQDSIDSLDNNRHFLFSEYPTVSRLKKTLDGYLARESDQSVGF</sequence>
<accession>A0ABP9F3X4</accession>
<dbReference type="Proteomes" id="UP001499988">
    <property type="component" value="Unassembled WGS sequence"/>
</dbReference>
<dbReference type="Pfam" id="PF05626">
    <property type="entry name" value="DUF790"/>
    <property type="match status" value="1"/>
</dbReference>
<protein>
    <recommendedName>
        <fullName evidence="3">DUF790 family protein</fullName>
    </recommendedName>
</protein>
<gene>
    <name evidence="1" type="ORF">GCM10023333_27720</name>
</gene>
<proteinExistence type="predicted"/>
<dbReference type="PANTHER" id="PTHR39640:SF1">
    <property type="entry name" value="DUF790 FAMILY PROTEIN"/>
    <property type="match status" value="1"/>
</dbReference>
<keyword evidence="2" id="KW-1185">Reference proteome</keyword>
<dbReference type="RefSeq" id="WP_345336015.1">
    <property type="nucleotide sequence ID" value="NZ_BAABJZ010000089.1"/>
</dbReference>
<dbReference type="InterPro" id="IPR008508">
    <property type="entry name" value="Bax1"/>
</dbReference>
<dbReference type="PANTHER" id="PTHR39640">
    <property type="entry name" value="VNG6129C"/>
    <property type="match status" value="1"/>
</dbReference>
<dbReference type="EMBL" id="BAABJZ010000089">
    <property type="protein sequence ID" value="GAA4892921.1"/>
    <property type="molecule type" value="Genomic_DNA"/>
</dbReference>
<comment type="caution">
    <text evidence="1">The sequence shown here is derived from an EMBL/GenBank/DDBJ whole genome shotgun (WGS) entry which is preliminary data.</text>
</comment>